<keyword evidence="3 6" id="KW-0812">Transmembrane</keyword>
<feature type="transmembrane region" description="Helical" evidence="6">
    <location>
        <begin position="122"/>
        <end position="139"/>
    </location>
</feature>
<dbReference type="NCBIfam" id="TIGR00704">
    <property type="entry name" value="NaPi_cotrn_rel"/>
    <property type="match status" value="1"/>
</dbReference>
<evidence type="ECO:0000313" key="8">
    <source>
        <dbReference type="EMBL" id="HIU58344.1"/>
    </source>
</evidence>
<keyword evidence="4 6" id="KW-1133">Transmembrane helix</keyword>
<accession>A0A9D1MDP3</accession>
<reference evidence="8" key="1">
    <citation type="submission" date="2020-10" db="EMBL/GenBank/DDBJ databases">
        <authorList>
            <person name="Gilroy R."/>
        </authorList>
    </citation>
    <scope>NUCLEOTIDE SEQUENCE</scope>
    <source>
        <strain evidence="8">USAMLcec3-3695</strain>
    </source>
</reference>
<sequence length="590" mass="64568">MTIFNVLSLIGGLALFLYGMEIMGSGLEKLGGGKLERILERLTSSPIKGVLLGFVVTGIIQSSSATTVMVVGFVNSGIMKLSQAIGITMGANIGTTVTAWILSLSGIKGDSLLINLCKPENFTPILAIIGVFIIMMSKSNKKKNTANILLGFTVLMFGMSTMSSSVEPLKDVPEFTNILIMFENPILGVLAGMVLTAIIQSSSASVGILQALSATGAITFGSAIPIILGQNIGTCITVVLSAIGTSKNAKRAAAVHLYFNVIGTVLFLSLFYIVNAFVHFSFLNDAVTPVNIAVVHTLFNLITTAVFLPFTNVLEKLAKWTIKDGDGTDMFSVLDEKYFQNPQYALDQSTTLTSNMAYTARETLDLAIQSMTSLTEKLDSEIIENETQLDDYEDALSKYLVRLSARTQSVHQSRKVTMLLHAISEFEQMTDYETNILYASRTKADKGYVFSDQANAEMDVLVSAVRDIMDRTISVFVDNDVVKAFTVEPLADVIDALCEELKKRHISRMQQGVCTVETGILFTDYVAALEKISYHCKNTAAFVIQMNDATYQLHSEAHEKRRASTEYKKTYEEFRKLYALKYIAAGAKQD</sequence>
<feature type="transmembrane region" description="Helical" evidence="6">
    <location>
        <begin position="81"/>
        <end position="102"/>
    </location>
</feature>
<dbReference type="PANTHER" id="PTHR10010:SF46">
    <property type="entry name" value="SODIUM-DEPENDENT PHOSPHATE TRANSPORT PROTEIN 2B"/>
    <property type="match status" value="1"/>
</dbReference>
<evidence type="ECO:0000256" key="6">
    <source>
        <dbReference type="SAM" id="Phobius"/>
    </source>
</evidence>
<dbReference type="InterPro" id="IPR026022">
    <property type="entry name" value="PhoU_dom"/>
</dbReference>
<name>A0A9D1MDP3_9FIRM</name>
<dbReference type="GO" id="GO:0005886">
    <property type="term" value="C:plasma membrane"/>
    <property type="evidence" value="ECO:0007669"/>
    <property type="project" value="UniProtKB-SubCell"/>
</dbReference>
<protein>
    <submittedName>
        <fullName evidence="8">Na/Pi cotransporter family protein</fullName>
    </submittedName>
</protein>
<evidence type="ECO:0000256" key="5">
    <source>
        <dbReference type="ARBA" id="ARBA00023136"/>
    </source>
</evidence>
<feature type="transmembrane region" description="Helical" evidence="6">
    <location>
        <begin position="178"/>
        <end position="199"/>
    </location>
</feature>
<comment type="caution">
    <text evidence="8">The sequence shown here is derived from an EMBL/GenBank/DDBJ whole genome shotgun (WGS) entry which is preliminary data.</text>
</comment>
<evidence type="ECO:0000256" key="1">
    <source>
        <dbReference type="ARBA" id="ARBA00004651"/>
    </source>
</evidence>
<evidence type="ECO:0000256" key="3">
    <source>
        <dbReference type="ARBA" id="ARBA00022692"/>
    </source>
</evidence>
<proteinExistence type="predicted"/>
<gene>
    <name evidence="8" type="ORF">IAA61_11120</name>
</gene>
<evidence type="ECO:0000256" key="2">
    <source>
        <dbReference type="ARBA" id="ARBA00022475"/>
    </source>
</evidence>
<feature type="transmembrane region" description="Helical" evidence="6">
    <location>
        <begin position="290"/>
        <end position="310"/>
    </location>
</feature>
<feature type="transmembrane region" description="Helical" evidence="6">
    <location>
        <begin position="50"/>
        <end position="74"/>
    </location>
</feature>
<feature type="domain" description="PhoU" evidence="7">
    <location>
        <begin position="354"/>
        <end position="437"/>
    </location>
</feature>
<dbReference type="Gene3D" id="1.20.58.220">
    <property type="entry name" value="Phosphate transport system protein phou homolog 2, domain 2"/>
    <property type="match status" value="1"/>
</dbReference>
<dbReference type="InterPro" id="IPR004633">
    <property type="entry name" value="NaPi_cotrn-rel/YqeW-like"/>
</dbReference>
<dbReference type="InterPro" id="IPR038078">
    <property type="entry name" value="PhoU-like_sf"/>
</dbReference>
<dbReference type="Pfam" id="PF01895">
    <property type="entry name" value="PhoU"/>
    <property type="match status" value="2"/>
</dbReference>
<comment type="subcellular location">
    <subcellularLocation>
        <location evidence="1">Cell membrane</location>
        <topology evidence="1">Multi-pass membrane protein</topology>
    </subcellularLocation>
</comment>
<dbReference type="Proteomes" id="UP000824109">
    <property type="component" value="Unassembled WGS sequence"/>
</dbReference>
<organism evidence="8 9">
    <name type="scientific">Candidatus Ornithomonoglobus merdipullorum</name>
    <dbReference type="NCBI Taxonomy" id="2840895"/>
    <lineage>
        <taxon>Bacteria</taxon>
        <taxon>Bacillati</taxon>
        <taxon>Bacillota</taxon>
        <taxon>Clostridia</taxon>
        <taxon>Candidatus Ornithomonoglobus</taxon>
    </lineage>
</organism>
<feature type="transmembrane region" description="Helical" evidence="6">
    <location>
        <begin position="257"/>
        <end position="278"/>
    </location>
</feature>
<reference evidence="8" key="2">
    <citation type="journal article" date="2021" name="PeerJ">
        <title>Extensive microbial diversity within the chicken gut microbiome revealed by metagenomics and culture.</title>
        <authorList>
            <person name="Gilroy R."/>
            <person name="Ravi A."/>
            <person name="Getino M."/>
            <person name="Pursley I."/>
            <person name="Horton D.L."/>
            <person name="Alikhan N.F."/>
            <person name="Baker D."/>
            <person name="Gharbi K."/>
            <person name="Hall N."/>
            <person name="Watson M."/>
            <person name="Adriaenssens E.M."/>
            <person name="Foster-Nyarko E."/>
            <person name="Jarju S."/>
            <person name="Secka A."/>
            <person name="Antonio M."/>
            <person name="Oren A."/>
            <person name="Chaudhuri R.R."/>
            <person name="La Ragione R."/>
            <person name="Hildebrand F."/>
            <person name="Pallen M.J."/>
        </authorList>
    </citation>
    <scope>NUCLEOTIDE SEQUENCE</scope>
    <source>
        <strain evidence="8">USAMLcec3-3695</strain>
    </source>
</reference>
<dbReference type="GO" id="GO:0044341">
    <property type="term" value="P:sodium-dependent phosphate transport"/>
    <property type="evidence" value="ECO:0007669"/>
    <property type="project" value="InterPro"/>
</dbReference>
<dbReference type="GO" id="GO:0005436">
    <property type="term" value="F:sodium:phosphate symporter activity"/>
    <property type="evidence" value="ECO:0007669"/>
    <property type="project" value="InterPro"/>
</dbReference>
<dbReference type="AlphaFoldDB" id="A0A9D1MDP3"/>
<dbReference type="InterPro" id="IPR003841">
    <property type="entry name" value="Na/Pi_transpt"/>
</dbReference>
<keyword evidence="2" id="KW-1003">Cell membrane</keyword>
<dbReference type="NCBIfam" id="NF037997">
    <property type="entry name" value="Na_Pi_symport"/>
    <property type="match status" value="1"/>
</dbReference>
<dbReference type="EMBL" id="DVNB01000114">
    <property type="protein sequence ID" value="HIU58344.1"/>
    <property type="molecule type" value="Genomic_DNA"/>
</dbReference>
<feature type="domain" description="PhoU" evidence="7">
    <location>
        <begin position="464"/>
        <end position="541"/>
    </location>
</feature>
<keyword evidence="5 6" id="KW-0472">Membrane</keyword>
<dbReference type="SUPFAM" id="SSF109755">
    <property type="entry name" value="PhoU-like"/>
    <property type="match status" value="1"/>
</dbReference>
<dbReference type="PANTHER" id="PTHR10010">
    <property type="entry name" value="SOLUTE CARRIER FAMILY 34 SODIUM PHOSPHATE , MEMBER 2-RELATED"/>
    <property type="match status" value="1"/>
</dbReference>
<evidence type="ECO:0000256" key="4">
    <source>
        <dbReference type="ARBA" id="ARBA00022989"/>
    </source>
</evidence>
<evidence type="ECO:0000259" key="7">
    <source>
        <dbReference type="Pfam" id="PF01895"/>
    </source>
</evidence>
<evidence type="ECO:0000313" key="9">
    <source>
        <dbReference type="Proteomes" id="UP000824109"/>
    </source>
</evidence>
<dbReference type="Pfam" id="PF02690">
    <property type="entry name" value="Na_Pi_cotrans"/>
    <property type="match status" value="2"/>
</dbReference>